<sequence length="221" mass="26159">MNHLQRYTPVRDIVYNSRSVTGMVPLLGDYESTLERDLMEILRFDPSVEHFTAQPITIGYFDQFGKLRTYTPDGLIQFKPTVSLTPQPVLYEVKYRADFRQDWRNLLRKFRAAKTYALDQGWRFEVFTEREIRTPYLDNAKFLWRYLEQSPSPDARRQILQVLWDLDETDPEMLLFALCRDAHNRARLIPTLWHLVAIGAIGCDLNVPLTMRSRLWPVEEC</sequence>
<dbReference type="Gene3D" id="3.40.1350.10">
    <property type="match status" value="1"/>
</dbReference>
<dbReference type="EMBL" id="CP017707">
    <property type="protein sequence ID" value="AOZ52831.1"/>
    <property type="molecule type" value="Genomic_DNA"/>
</dbReference>
<reference evidence="2 3" key="1">
    <citation type="submission" date="2016-10" db="EMBL/GenBank/DDBJ databases">
        <title>Chromobacterium muskegensis sp. nov., an insecticidal bacterium isolated from Sphagnum bogs.</title>
        <authorList>
            <person name="Sparks M.E."/>
            <person name="Blackburn M.B."/>
            <person name="Gundersen-Rindal D.E."/>
            <person name="Mitchell A."/>
            <person name="Farrar R."/>
            <person name="Kuhar D."/>
        </authorList>
    </citation>
    <scope>NUCLEOTIDE SEQUENCE [LARGE SCALE GENOMIC DNA]</scope>
    <source>
        <strain evidence="2 3">21-1</strain>
    </source>
</reference>
<dbReference type="GO" id="GO:0003676">
    <property type="term" value="F:nucleic acid binding"/>
    <property type="evidence" value="ECO:0007669"/>
    <property type="project" value="InterPro"/>
</dbReference>
<evidence type="ECO:0000313" key="2">
    <source>
        <dbReference type="EMBL" id="AOZ52831.1"/>
    </source>
</evidence>
<accession>A0A1D9LNI0</accession>
<proteinExistence type="predicted"/>
<dbReference type="AlphaFoldDB" id="A0A1D9LNI0"/>
<dbReference type="InterPro" id="IPR011856">
    <property type="entry name" value="tRNA_endonuc-like_dom_sf"/>
</dbReference>
<gene>
    <name evidence="2" type="ORF">BKX93_10590</name>
</gene>
<organism evidence="2 3">
    <name type="scientific">Chromobacterium vaccinii</name>
    <dbReference type="NCBI Taxonomy" id="1108595"/>
    <lineage>
        <taxon>Bacteria</taxon>
        <taxon>Pseudomonadati</taxon>
        <taxon>Pseudomonadota</taxon>
        <taxon>Betaproteobacteria</taxon>
        <taxon>Neisseriales</taxon>
        <taxon>Chromobacteriaceae</taxon>
        <taxon>Chromobacterium</taxon>
    </lineage>
</organism>
<name>A0A1D9LNI0_9NEIS</name>
<evidence type="ECO:0000259" key="1">
    <source>
        <dbReference type="Pfam" id="PF08722"/>
    </source>
</evidence>
<evidence type="ECO:0000313" key="3">
    <source>
        <dbReference type="Proteomes" id="UP000178776"/>
    </source>
</evidence>
<feature type="domain" description="TnsA endonuclease N-terminal" evidence="1">
    <location>
        <begin position="45"/>
        <end position="129"/>
    </location>
</feature>
<dbReference type="Pfam" id="PF08722">
    <property type="entry name" value="Tn7_TnsA-like_N"/>
    <property type="match status" value="1"/>
</dbReference>
<dbReference type="Proteomes" id="UP000178776">
    <property type="component" value="Chromosome"/>
</dbReference>
<dbReference type="GeneID" id="68841666"/>
<dbReference type="RefSeq" id="WP_070981771.1">
    <property type="nucleotide sequence ID" value="NZ_CP017707.1"/>
</dbReference>
<dbReference type="InterPro" id="IPR014833">
    <property type="entry name" value="TnsA_N"/>
</dbReference>
<protein>
    <recommendedName>
        <fullName evidence="1">TnsA endonuclease N-terminal domain-containing protein</fullName>
    </recommendedName>
</protein>
<dbReference type="KEGG" id="cvc:BKX93_10590"/>
<dbReference type="STRING" id="1108595.BKX93_10590"/>